<dbReference type="InterPro" id="IPR008922">
    <property type="entry name" value="Di-copper_centre_dom_sf"/>
</dbReference>
<protein>
    <submittedName>
        <fullName evidence="6">Tyrosinase copper-binding domain-containing protein</fullName>
    </submittedName>
</protein>
<dbReference type="WBParaSite" id="nRc.2.0.1.t28986-RA">
    <property type="protein sequence ID" value="nRc.2.0.1.t28986-RA"/>
    <property type="gene ID" value="nRc.2.0.1.g28986"/>
</dbReference>
<dbReference type="Proteomes" id="UP000887565">
    <property type="component" value="Unplaced"/>
</dbReference>
<dbReference type="PROSITE" id="PS00498">
    <property type="entry name" value="TYROSINASE_2"/>
    <property type="match status" value="1"/>
</dbReference>
<name>A0A915JRX8_ROMCU</name>
<organism evidence="5 6">
    <name type="scientific">Romanomermis culicivorax</name>
    <name type="common">Nematode worm</name>
    <dbReference type="NCBI Taxonomy" id="13658"/>
    <lineage>
        <taxon>Eukaryota</taxon>
        <taxon>Metazoa</taxon>
        <taxon>Ecdysozoa</taxon>
        <taxon>Nematoda</taxon>
        <taxon>Enoplea</taxon>
        <taxon>Dorylaimia</taxon>
        <taxon>Mermithida</taxon>
        <taxon>Mermithoidea</taxon>
        <taxon>Mermithidae</taxon>
        <taxon>Romanomermis</taxon>
    </lineage>
</organism>
<feature type="region of interest" description="Disordered" evidence="3">
    <location>
        <begin position="189"/>
        <end position="211"/>
    </location>
</feature>
<dbReference type="InterPro" id="IPR050316">
    <property type="entry name" value="Tyrosinase/Hemocyanin"/>
</dbReference>
<reference evidence="6" key="1">
    <citation type="submission" date="2022-11" db="UniProtKB">
        <authorList>
            <consortium name="WormBaseParasite"/>
        </authorList>
    </citation>
    <scope>IDENTIFICATION</scope>
</reference>
<feature type="compositionally biased region" description="Basic and acidic residues" evidence="3">
    <location>
        <begin position="193"/>
        <end position="210"/>
    </location>
</feature>
<sequence>MWVGGHMFNPPVSPNDPVFFSHHAFVDFIFEEFRRTRQRPNERQTYNGALSCPATRGTDKAYLPMSPFRPLRNVDDMSNRYEELYTYQPRPACSRKVPTCSSPYLFCDARSGYRCVSKIKPGGNCKGFEGTNICYEGVCPTFSICPKIKTRSATPRKQPQLPTNAPFVPDARTTKHFVPAIGLTLNPGPWNNKNREHFTGPKSVQERSPQRWESPLMTTVRSMHQEHDDYKMIMDKKLISCDYSNVSVCDAM</sequence>
<dbReference type="Gene3D" id="1.10.1280.10">
    <property type="entry name" value="Di-copper center containing domain from catechol oxidase"/>
    <property type="match status" value="1"/>
</dbReference>
<dbReference type="AlphaFoldDB" id="A0A915JRX8"/>
<dbReference type="GO" id="GO:0016491">
    <property type="term" value="F:oxidoreductase activity"/>
    <property type="evidence" value="ECO:0007669"/>
    <property type="project" value="InterPro"/>
</dbReference>
<keyword evidence="1" id="KW-0479">Metal-binding</keyword>
<dbReference type="SUPFAM" id="SSF48056">
    <property type="entry name" value="Di-copper centre-containing domain"/>
    <property type="match status" value="1"/>
</dbReference>
<accession>A0A915JRX8</accession>
<evidence type="ECO:0000259" key="4">
    <source>
        <dbReference type="PROSITE" id="PS00498"/>
    </source>
</evidence>
<evidence type="ECO:0000256" key="2">
    <source>
        <dbReference type="ARBA" id="ARBA00023008"/>
    </source>
</evidence>
<dbReference type="PANTHER" id="PTHR11474">
    <property type="entry name" value="TYROSINASE FAMILY MEMBER"/>
    <property type="match status" value="1"/>
</dbReference>
<keyword evidence="5" id="KW-1185">Reference proteome</keyword>
<evidence type="ECO:0000256" key="1">
    <source>
        <dbReference type="ARBA" id="ARBA00022723"/>
    </source>
</evidence>
<dbReference type="Pfam" id="PF00264">
    <property type="entry name" value="Tyrosinase"/>
    <property type="match status" value="1"/>
</dbReference>
<dbReference type="GO" id="GO:0046872">
    <property type="term" value="F:metal ion binding"/>
    <property type="evidence" value="ECO:0007669"/>
    <property type="project" value="UniProtKB-KW"/>
</dbReference>
<keyword evidence="2" id="KW-0186">Copper</keyword>
<proteinExistence type="predicted"/>
<feature type="domain" description="Tyrosinase copper-binding" evidence="4">
    <location>
        <begin position="16"/>
        <end position="27"/>
    </location>
</feature>
<dbReference type="PANTHER" id="PTHR11474:SF126">
    <property type="entry name" value="TYROSINASE-LIKE PROTEIN TYR-1-RELATED"/>
    <property type="match status" value="1"/>
</dbReference>
<evidence type="ECO:0000313" key="6">
    <source>
        <dbReference type="WBParaSite" id="nRc.2.0.1.t28986-RA"/>
    </source>
</evidence>
<evidence type="ECO:0000313" key="5">
    <source>
        <dbReference type="Proteomes" id="UP000887565"/>
    </source>
</evidence>
<evidence type="ECO:0000256" key="3">
    <source>
        <dbReference type="SAM" id="MobiDB-lite"/>
    </source>
</evidence>
<dbReference type="InterPro" id="IPR002227">
    <property type="entry name" value="Tyrosinase_Cu-bd"/>
</dbReference>